<organism evidence="2">
    <name type="scientific">Oryza nivara</name>
    <name type="common">Indian wild rice</name>
    <name type="synonym">Oryza sativa f. spontanea</name>
    <dbReference type="NCBI Taxonomy" id="4536"/>
    <lineage>
        <taxon>Eukaryota</taxon>
        <taxon>Viridiplantae</taxon>
        <taxon>Streptophyta</taxon>
        <taxon>Embryophyta</taxon>
        <taxon>Tracheophyta</taxon>
        <taxon>Spermatophyta</taxon>
        <taxon>Magnoliopsida</taxon>
        <taxon>Liliopsida</taxon>
        <taxon>Poales</taxon>
        <taxon>Poaceae</taxon>
        <taxon>BOP clade</taxon>
        <taxon>Oryzoideae</taxon>
        <taxon>Oryzeae</taxon>
        <taxon>Oryzinae</taxon>
        <taxon>Oryza</taxon>
    </lineage>
</organism>
<sequence>MRVAAARHAAQGGVPPTARPRLTRALPAELLLPPSRFTTTSSSPTPATPVSSSAASASPSSRPPLRQPQVGACRGRLPDSAPRAWAALHKLSICCPGLLHAGVLLEPSDDGAG</sequence>
<dbReference type="HOGENOM" id="CLU_2139907_0_0_1"/>
<dbReference type="AlphaFoldDB" id="A0A0E0J948"/>
<evidence type="ECO:0000313" key="3">
    <source>
        <dbReference type="Proteomes" id="UP000006591"/>
    </source>
</evidence>
<accession>A0A0E0J948</accession>
<reference evidence="2" key="1">
    <citation type="submission" date="2015-04" db="UniProtKB">
        <authorList>
            <consortium name="EnsemblPlants"/>
        </authorList>
    </citation>
    <scope>IDENTIFICATION</scope>
    <source>
        <strain evidence="2">SL10</strain>
    </source>
</reference>
<evidence type="ECO:0000313" key="2">
    <source>
        <dbReference type="EnsemblPlants" id="ONIVA12G08820.1"/>
    </source>
</evidence>
<feature type="compositionally biased region" description="Low complexity" evidence="1">
    <location>
        <begin position="33"/>
        <end position="60"/>
    </location>
</feature>
<feature type="region of interest" description="Disordered" evidence="1">
    <location>
        <begin position="1"/>
        <end position="78"/>
    </location>
</feature>
<protein>
    <submittedName>
        <fullName evidence="2">Uncharacterized protein</fullName>
    </submittedName>
</protein>
<keyword evidence="3" id="KW-1185">Reference proteome</keyword>
<proteinExistence type="predicted"/>
<dbReference type="Gramene" id="ONIVA12G08820.1">
    <property type="protein sequence ID" value="ONIVA12G08820.1"/>
    <property type="gene ID" value="ONIVA12G08820"/>
</dbReference>
<name>A0A0E0J948_ORYNI</name>
<dbReference type="Proteomes" id="UP000006591">
    <property type="component" value="Chromosome 12"/>
</dbReference>
<dbReference type="EnsemblPlants" id="ONIVA12G08820.1">
    <property type="protein sequence ID" value="ONIVA12G08820.1"/>
    <property type="gene ID" value="ONIVA12G08820"/>
</dbReference>
<reference evidence="2" key="2">
    <citation type="submission" date="2018-04" db="EMBL/GenBank/DDBJ databases">
        <title>OnivRS2 (Oryza nivara Reference Sequence Version 2).</title>
        <authorList>
            <person name="Zhang J."/>
            <person name="Kudrna D."/>
            <person name="Lee S."/>
            <person name="Talag J."/>
            <person name="Rajasekar S."/>
            <person name="Welchert J."/>
            <person name="Hsing Y.-I."/>
            <person name="Wing R.A."/>
        </authorList>
    </citation>
    <scope>NUCLEOTIDE SEQUENCE [LARGE SCALE GENOMIC DNA]</scope>
    <source>
        <strain evidence="2">SL10</strain>
    </source>
</reference>
<evidence type="ECO:0000256" key="1">
    <source>
        <dbReference type="SAM" id="MobiDB-lite"/>
    </source>
</evidence>